<proteinExistence type="inferred from homology"/>
<dbReference type="Pfam" id="PF15630">
    <property type="entry name" value="CENP-S"/>
    <property type="match status" value="1"/>
</dbReference>
<organism evidence="7 8">
    <name type="scientific">Ancylostoma caninum</name>
    <name type="common">Dog hookworm</name>
    <dbReference type="NCBI Taxonomy" id="29170"/>
    <lineage>
        <taxon>Eukaryota</taxon>
        <taxon>Metazoa</taxon>
        <taxon>Ecdysozoa</taxon>
        <taxon>Nematoda</taxon>
        <taxon>Chromadorea</taxon>
        <taxon>Rhabditida</taxon>
        <taxon>Rhabditina</taxon>
        <taxon>Rhabditomorpha</taxon>
        <taxon>Strongyloidea</taxon>
        <taxon>Ancylostomatidae</taxon>
        <taxon>Ancylostomatinae</taxon>
        <taxon>Ancylostoma</taxon>
    </lineage>
</organism>
<dbReference type="InterPro" id="IPR009072">
    <property type="entry name" value="Histone-fold"/>
</dbReference>
<feature type="compositionally biased region" description="Basic and acidic residues" evidence="6">
    <location>
        <begin position="255"/>
        <end position="268"/>
    </location>
</feature>
<feature type="region of interest" description="Disordered" evidence="6">
    <location>
        <begin position="208"/>
        <end position="482"/>
    </location>
</feature>
<feature type="region of interest" description="Disordered" evidence="6">
    <location>
        <begin position="502"/>
        <end position="611"/>
    </location>
</feature>
<keyword evidence="3" id="KW-0227">DNA damage</keyword>
<dbReference type="EMBL" id="JOJR01000555">
    <property type="protein sequence ID" value="RCN36460.1"/>
    <property type="molecule type" value="Genomic_DNA"/>
</dbReference>
<dbReference type="OrthoDB" id="1872155at2759"/>
<feature type="compositionally biased region" description="Polar residues" evidence="6">
    <location>
        <begin position="511"/>
        <end position="538"/>
    </location>
</feature>
<feature type="compositionally biased region" description="Basic and acidic residues" evidence="6">
    <location>
        <begin position="575"/>
        <end position="589"/>
    </location>
</feature>
<dbReference type="GO" id="GO:0071821">
    <property type="term" value="C:FANCM-MHF complex"/>
    <property type="evidence" value="ECO:0007669"/>
    <property type="project" value="InterPro"/>
</dbReference>
<feature type="compositionally biased region" description="Polar residues" evidence="6">
    <location>
        <begin position="403"/>
        <end position="412"/>
    </location>
</feature>
<keyword evidence="4" id="KW-0238">DNA-binding</keyword>
<reference evidence="7 8" key="1">
    <citation type="submission" date="2014-10" db="EMBL/GenBank/DDBJ databases">
        <title>Draft genome of the hookworm Ancylostoma caninum.</title>
        <authorList>
            <person name="Mitreva M."/>
        </authorList>
    </citation>
    <scope>NUCLEOTIDE SEQUENCE [LARGE SCALE GENOMIC DNA]</scope>
    <source>
        <strain evidence="7 8">Baltimore</strain>
    </source>
</reference>
<dbReference type="SUPFAM" id="SSF47113">
    <property type="entry name" value="Histone-fold"/>
    <property type="match status" value="1"/>
</dbReference>
<keyword evidence="5" id="KW-0234">DNA repair</keyword>
<dbReference type="STRING" id="29170.A0A368G0A9"/>
<dbReference type="CDD" id="cd22919">
    <property type="entry name" value="HFD_CENP-S"/>
    <property type="match status" value="1"/>
</dbReference>
<evidence type="ECO:0000256" key="4">
    <source>
        <dbReference type="ARBA" id="ARBA00023125"/>
    </source>
</evidence>
<evidence type="ECO:0000256" key="5">
    <source>
        <dbReference type="ARBA" id="ARBA00023204"/>
    </source>
</evidence>
<name>A0A368G0A9_ANCCA</name>
<dbReference type="AlphaFoldDB" id="A0A368G0A9"/>
<dbReference type="GO" id="GO:0031297">
    <property type="term" value="P:replication fork processing"/>
    <property type="evidence" value="ECO:0007669"/>
    <property type="project" value="TreeGrafter"/>
</dbReference>
<dbReference type="PANTHER" id="PTHR22980">
    <property type="entry name" value="CORTISTATIN"/>
    <property type="match status" value="1"/>
</dbReference>
<dbReference type="GO" id="GO:0006281">
    <property type="term" value="P:DNA repair"/>
    <property type="evidence" value="ECO:0007669"/>
    <property type="project" value="UniProtKB-KW"/>
</dbReference>
<keyword evidence="8" id="KW-1185">Reference proteome</keyword>
<dbReference type="InterPro" id="IPR029003">
    <property type="entry name" value="CENP-S/Mhf1"/>
</dbReference>
<feature type="compositionally biased region" description="Polar residues" evidence="6">
    <location>
        <begin position="373"/>
        <end position="395"/>
    </location>
</feature>
<evidence type="ECO:0000256" key="1">
    <source>
        <dbReference type="ARBA" id="ARBA00006612"/>
    </source>
</evidence>
<dbReference type="GO" id="GO:0046982">
    <property type="term" value="F:protein heterodimerization activity"/>
    <property type="evidence" value="ECO:0007669"/>
    <property type="project" value="InterPro"/>
</dbReference>
<comment type="caution">
    <text evidence="7">The sequence shown here is derived from an EMBL/GenBank/DDBJ whole genome shotgun (WGS) entry which is preliminary data.</text>
</comment>
<dbReference type="Proteomes" id="UP000252519">
    <property type="component" value="Unassembled WGS sequence"/>
</dbReference>
<dbReference type="GO" id="GO:0000712">
    <property type="term" value="P:resolution of meiotic recombination intermediates"/>
    <property type="evidence" value="ECO:0007669"/>
    <property type="project" value="TreeGrafter"/>
</dbReference>
<dbReference type="Gene3D" id="1.10.20.10">
    <property type="entry name" value="Histone, subunit A"/>
    <property type="match status" value="1"/>
</dbReference>
<dbReference type="GO" id="GO:0003682">
    <property type="term" value="F:chromatin binding"/>
    <property type="evidence" value="ECO:0007669"/>
    <property type="project" value="TreeGrafter"/>
</dbReference>
<evidence type="ECO:0000256" key="2">
    <source>
        <dbReference type="ARBA" id="ARBA00016400"/>
    </source>
</evidence>
<protein>
    <recommendedName>
        <fullName evidence="2">Centromere protein S</fullName>
    </recommendedName>
</protein>
<accession>A0A368G0A9</accession>
<evidence type="ECO:0000313" key="8">
    <source>
        <dbReference type="Proteomes" id="UP000252519"/>
    </source>
</evidence>
<evidence type="ECO:0000313" key="7">
    <source>
        <dbReference type="EMBL" id="RCN36460.1"/>
    </source>
</evidence>
<dbReference type="GO" id="GO:0003677">
    <property type="term" value="F:DNA binding"/>
    <property type="evidence" value="ECO:0007669"/>
    <property type="project" value="UniProtKB-KW"/>
</dbReference>
<evidence type="ECO:0000256" key="6">
    <source>
        <dbReference type="SAM" id="MobiDB-lite"/>
    </source>
</evidence>
<dbReference type="PANTHER" id="PTHR22980:SF0">
    <property type="entry name" value="CENTROMERE PROTEIN S"/>
    <property type="match status" value="1"/>
</dbReference>
<evidence type="ECO:0000256" key="3">
    <source>
        <dbReference type="ARBA" id="ARBA00022763"/>
    </source>
</evidence>
<feature type="compositionally biased region" description="Acidic residues" evidence="6">
    <location>
        <begin position="601"/>
        <end position="611"/>
    </location>
</feature>
<sequence>MRMVVTCSPVVLVYLQELQKSIQVSVLKTADAVAQLVREGGGGQVQFHPDVVAQVSALIWDTVSDDWTSDLLAFSSHGGRQTVNVSDVALIMRRNKHLLEIVSKAADIDLGDYERPVTKRQRSSNKESARGRRGARSGTSRPSTAMDAPALHSGVLTPHSDQDRNSRSSIFEEVKEEAELEQKATTATKAVPQLEIVSKAADIDLGDYERPVTKRQRSSNKESARGRRGARSGTSRPSTAMDAPALRSGVLTPHSDQDRNSRSSAIEEVKEEADLEQKATTATKAVPQEDFDDDDVMIVDASPKQLPLPGKGKDFDDDDFSMLDLEPAPATVSKHPVQASTPVSLDLLSRRTSQSLNETPRRSARNALRATVGQESKFSAESSTSRKNPQNSSVAKTVRDSDYQLQLENGKSPTEAKSCPRKKTPSPDLFNTPVKENNSDEFDDLFEIPEKQQDCKGQHRQSSPRSKSSDVGAAPGKSEGGWSVKFSEFSFFDDDLEVDQHTAEKGKAVQQPLSLEKPSTSAASNRSKDMTPSATPKSSLVPKSKLTRSGIKSAKQQNSAAALRSQEKQPLTTPKRTDVLKSKLKDSAKKVSRPPTKPLDDFDSDEDFFDL</sequence>
<comment type="similarity">
    <text evidence="1">Belongs to the TAF9 family. CENP-S/MHF1 subfamily.</text>
</comment>
<feature type="compositionally biased region" description="Basic and acidic residues" evidence="6">
    <location>
        <begin position="448"/>
        <end position="457"/>
    </location>
</feature>
<gene>
    <name evidence="7" type="ORF">ANCCAN_17660</name>
</gene>
<feature type="region of interest" description="Disordered" evidence="6">
    <location>
        <begin position="116"/>
        <end position="168"/>
    </location>
</feature>